<keyword evidence="1" id="KW-0812">Transmembrane</keyword>
<keyword evidence="1" id="KW-0472">Membrane</keyword>
<name>A0A368HDL2_ANCCA</name>
<dbReference type="STRING" id="29170.A0A368HDL2"/>
<evidence type="ECO:0000313" key="3">
    <source>
        <dbReference type="Proteomes" id="UP000252519"/>
    </source>
</evidence>
<sequence>MERIIVTSAGFTQHSYLYNFSSSIHLYFLALFTVALIISSIWGAVPAHLLHHQEQTTSIVLCNMIKQKRKQKAVMAVFMFSCNAKHQVPAPQVKAVSDAEALRMAKSGKANRKGWKRMVTKVTFVGESFTYKPAKFECIVRPMRLYRNPVFRACA</sequence>
<protein>
    <submittedName>
        <fullName evidence="2">Uncharacterized protein</fullName>
    </submittedName>
</protein>
<gene>
    <name evidence="2" type="ORF">ANCCAN_00213</name>
</gene>
<keyword evidence="1" id="KW-1133">Transmembrane helix</keyword>
<dbReference type="OrthoDB" id="1847590at2759"/>
<evidence type="ECO:0000313" key="2">
    <source>
        <dbReference type="EMBL" id="RCN53719.1"/>
    </source>
</evidence>
<dbReference type="AlphaFoldDB" id="A0A368HDL2"/>
<evidence type="ECO:0000256" key="1">
    <source>
        <dbReference type="SAM" id="Phobius"/>
    </source>
</evidence>
<proteinExistence type="predicted"/>
<organism evidence="2 3">
    <name type="scientific">Ancylostoma caninum</name>
    <name type="common">Dog hookworm</name>
    <dbReference type="NCBI Taxonomy" id="29170"/>
    <lineage>
        <taxon>Eukaryota</taxon>
        <taxon>Metazoa</taxon>
        <taxon>Ecdysozoa</taxon>
        <taxon>Nematoda</taxon>
        <taxon>Chromadorea</taxon>
        <taxon>Rhabditida</taxon>
        <taxon>Rhabditina</taxon>
        <taxon>Rhabditomorpha</taxon>
        <taxon>Strongyloidea</taxon>
        <taxon>Ancylostomatidae</taxon>
        <taxon>Ancylostomatinae</taxon>
        <taxon>Ancylostoma</taxon>
    </lineage>
</organism>
<dbReference type="EMBL" id="JOJR01000001">
    <property type="protein sequence ID" value="RCN53719.1"/>
    <property type="molecule type" value="Genomic_DNA"/>
</dbReference>
<reference evidence="2 3" key="1">
    <citation type="submission" date="2014-10" db="EMBL/GenBank/DDBJ databases">
        <title>Draft genome of the hookworm Ancylostoma caninum.</title>
        <authorList>
            <person name="Mitreva M."/>
        </authorList>
    </citation>
    <scope>NUCLEOTIDE SEQUENCE [LARGE SCALE GENOMIC DNA]</scope>
    <source>
        <strain evidence="2 3">Baltimore</strain>
    </source>
</reference>
<dbReference type="PANTHER" id="PTHR12642">
    <property type="entry name" value="RIBOSOME BIOGENESIS PROTEIN NSA2 HOMOLOG"/>
    <property type="match status" value="1"/>
</dbReference>
<comment type="caution">
    <text evidence="2">The sequence shown here is derived from an EMBL/GenBank/DDBJ whole genome shotgun (WGS) entry which is preliminary data.</text>
</comment>
<dbReference type="Proteomes" id="UP000252519">
    <property type="component" value="Unassembled WGS sequence"/>
</dbReference>
<keyword evidence="3" id="KW-1185">Reference proteome</keyword>
<dbReference type="InterPro" id="IPR039411">
    <property type="entry name" value="NSA2_fam"/>
</dbReference>
<accession>A0A368HDL2</accession>
<feature type="transmembrane region" description="Helical" evidence="1">
    <location>
        <begin position="24"/>
        <end position="45"/>
    </location>
</feature>